<reference evidence="2 3" key="1">
    <citation type="submission" date="2019-01" db="EMBL/GenBank/DDBJ databases">
        <title>Genome sequencing of the rare red list fungi Fomitopsis rosea.</title>
        <authorList>
            <person name="Buettner E."/>
            <person name="Kellner H."/>
        </authorList>
    </citation>
    <scope>NUCLEOTIDE SEQUENCE [LARGE SCALE GENOMIC DNA]</scope>
    <source>
        <strain evidence="2 3">DSM 105464</strain>
    </source>
</reference>
<organism evidence="2 3">
    <name type="scientific">Rhodofomes roseus</name>
    <dbReference type="NCBI Taxonomy" id="34475"/>
    <lineage>
        <taxon>Eukaryota</taxon>
        <taxon>Fungi</taxon>
        <taxon>Dikarya</taxon>
        <taxon>Basidiomycota</taxon>
        <taxon>Agaricomycotina</taxon>
        <taxon>Agaricomycetes</taxon>
        <taxon>Polyporales</taxon>
        <taxon>Rhodofomes</taxon>
    </lineage>
</organism>
<dbReference type="EMBL" id="SEKV01000634">
    <property type="protein sequence ID" value="TFY55013.1"/>
    <property type="molecule type" value="Genomic_DNA"/>
</dbReference>
<evidence type="ECO:0000313" key="3">
    <source>
        <dbReference type="Proteomes" id="UP000298390"/>
    </source>
</evidence>
<feature type="transmembrane region" description="Helical" evidence="1">
    <location>
        <begin position="230"/>
        <end position="253"/>
    </location>
</feature>
<keyword evidence="1" id="KW-0472">Membrane</keyword>
<feature type="transmembrane region" description="Helical" evidence="1">
    <location>
        <begin position="196"/>
        <end position="218"/>
    </location>
</feature>
<gene>
    <name evidence="2" type="ORF">EVJ58_g8515</name>
</gene>
<keyword evidence="1" id="KW-1133">Transmembrane helix</keyword>
<evidence type="ECO:0000256" key="1">
    <source>
        <dbReference type="SAM" id="Phobius"/>
    </source>
</evidence>
<feature type="transmembrane region" description="Helical" evidence="1">
    <location>
        <begin position="103"/>
        <end position="121"/>
    </location>
</feature>
<accession>A0A4Y9XZW2</accession>
<dbReference type="Proteomes" id="UP000298390">
    <property type="component" value="Unassembled WGS sequence"/>
</dbReference>
<proteinExistence type="predicted"/>
<protein>
    <submittedName>
        <fullName evidence="2">Uncharacterized protein</fullName>
    </submittedName>
</protein>
<keyword evidence="1" id="KW-0812">Transmembrane</keyword>
<name>A0A4Y9XZW2_9APHY</name>
<evidence type="ECO:0000313" key="2">
    <source>
        <dbReference type="EMBL" id="TFY55013.1"/>
    </source>
</evidence>
<dbReference type="AlphaFoldDB" id="A0A4Y9XZW2"/>
<comment type="caution">
    <text evidence="2">The sequence shown here is derived from an EMBL/GenBank/DDBJ whole genome shotgun (WGS) entry which is preliminary data.</text>
</comment>
<sequence>MGNHVSRAQYLTLGSFVVNFGTQLYGMLTSPNMKEVADRNHYAFSPNPWFISAFFSGQVVLQLAWIRKLFSLNPAGYEKIGAGDTNGVTAEEVASVQTATEYAPIYALGNLCIAGWLFFWLREEFTASQFLVTINSFVQLAAVARLPPITPGSSRLTVLTHLVAKTFAGIGVLDLLDNGGVMSRYTAPPSKLVKGLTYALFPLATAVSTPFFGLTLLYDVVGVCVGQRNVLGASGWSTGLGWTAGAMGAIVVIKTLFTQKVL</sequence>